<dbReference type="Proteomes" id="UP000186736">
    <property type="component" value="Unassembled WGS sequence"/>
</dbReference>
<name>A0A1Q9R281_PSEPU</name>
<accession>A0A1Q9R281</accession>
<dbReference type="RefSeq" id="WP_075804365.1">
    <property type="nucleotide sequence ID" value="NZ_MKZO01000031.1"/>
</dbReference>
<dbReference type="AlphaFoldDB" id="A0A1Q9R281"/>
<gene>
    <name evidence="1" type="ORF">PSEMO_35810</name>
</gene>
<sequence>MPKIKIAQNPTFTAEVKIPRVGAEPVAVAFTFRYFDRTALSKLYDGWNQAFEAHAEKCKAEGASLEQFTAGQVQLQAEQVKAITAGWGFDDKFTDEAILDLVITCVGAPQAVLDAYQEAYNPARLGN</sequence>
<dbReference type="OrthoDB" id="8612233at2"/>
<evidence type="ECO:0000313" key="1">
    <source>
        <dbReference type="EMBL" id="OLS61514.1"/>
    </source>
</evidence>
<dbReference type="EMBL" id="MKZO01000031">
    <property type="protein sequence ID" value="OLS61514.1"/>
    <property type="molecule type" value="Genomic_DNA"/>
</dbReference>
<dbReference type="Pfam" id="PF08748">
    <property type="entry name" value="Phage_TAC_4"/>
    <property type="match status" value="1"/>
</dbReference>
<evidence type="ECO:0008006" key="3">
    <source>
        <dbReference type="Google" id="ProtNLM"/>
    </source>
</evidence>
<evidence type="ECO:0000313" key="2">
    <source>
        <dbReference type="Proteomes" id="UP000186736"/>
    </source>
</evidence>
<reference evidence="1 2" key="1">
    <citation type="submission" date="2016-10" db="EMBL/GenBank/DDBJ databases">
        <title>Genome Sequence of Pseudomonas putida GM4FR.</title>
        <authorList>
            <person name="Poehlein A."/>
            <person name="Wemheuer F."/>
            <person name="Hollensteiner J."/>
            <person name="Wemheuer B."/>
        </authorList>
    </citation>
    <scope>NUCLEOTIDE SEQUENCE [LARGE SCALE GENOMIC DNA]</scope>
    <source>
        <strain evidence="1 2">GM4FR</strain>
    </source>
</reference>
<proteinExistence type="predicted"/>
<protein>
    <recommendedName>
        <fullName evidence="3">Tail assembly chaperone</fullName>
    </recommendedName>
</protein>
<organism evidence="1 2">
    <name type="scientific">Pseudomonas putida</name>
    <name type="common">Arthrobacter siderocapsulatus</name>
    <dbReference type="NCBI Taxonomy" id="303"/>
    <lineage>
        <taxon>Bacteria</taxon>
        <taxon>Pseudomonadati</taxon>
        <taxon>Pseudomonadota</taxon>
        <taxon>Gammaproteobacteria</taxon>
        <taxon>Pseudomonadales</taxon>
        <taxon>Pseudomonadaceae</taxon>
        <taxon>Pseudomonas</taxon>
    </lineage>
</organism>
<comment type="caution">
    <text evidence="1">The sequence shown here is derived from an EMBL/GenBank/DDBJ whole genome shotgun (WGS) entry which is preliminary data.</text>
</comment>
<dbReference type="InterPro" id="IPR014859">
    <property type="entry name" value="Phage_TAC_4"/>
</dbReference>